<protein>
    <submittedName>
        <fullName evidence="1">Uncharacterized protein</fullName>
    </submittedName>
</protein>
<accession>A0A3D8ILV2</accession>
<dbReference type="Proteomes" id="UP000256379">
    <property type="component" value="Unassembled WGS sequence"/>
</dbReference>
<gene>
    <name evidence="1" type="ORF">CQA53_05045</name>
</gene>
<dbReference type="EMBL" id="NXLQ01000008">
    <property type="protein sequence ID" value="RDU65990.1"/>
    <property type="molecule type" value="Genomic_DNA"/>
</dbReference>
<evidence type="ECO:0000313" key="1">
    <source>
        <dbReference type="EMBL" id="RDU65990.1"/>
    </source>
</evidence>
<keyword evidence="2" id="KW-1185">Reference proteome</keyword>
<proteinExistence type="predicted"/>
<reference evidence="1 2" key="1">
    <citation type="submission" date="2018-04" db="EMBL/GenBank/DDBJ databases">
        <title>Novel Campyloabacter and Helicobacter Species and Strains.</title>
        <authorList>
            <person name="Mannion A.J."/>
            <person name="Shen Z."/>
            <person name="Fox J.G."/>
        </authorList>
    </citation>
    <scope>NUCLEOTIDE SEQUENCE [LARGE SCALE GENOMIC DNA]</scope>
    <source>
        <strain evidence="1 2">MIT 17-337</strain>
    </source>
</reference>
<dbReference type="AlphaFoldDB" id="A0A3D8ILV2"/>
<dbReference type="RefSeq" id="WP_115542942.1">
    <property type="nucleotide sequence ID" value="NZ_NXLQ01000008.1"/>
</dbReference>
<comment type="caution">
    <text evidence="1">The sequence shown here is derived from an EMBL/GenBank/DDBJ whole genome shotgun (WGS) entry which is preliminary data.</text>
</comment>
<name>A0A3D8ILV2_9HELI</name>
<dbReference type="OrthoDB" id="490757at2"/>
<sequence>MEFNLFSLCYIHAQNAQNREFLTLQPKESIGIGEKTKITIENYLGGYYFFTIDDVIEKDNILYLIESKHSRDSILPSSDDIKDGLLKLMLYNNLSILQDSIGKREFRVILRLTSTTLKSSITLPNTAQNRETFMKNNNFNEKQKSILHSLNLESQKNNFTIWLENLQ</sequence>
<evidence type="ECO:0000313" key="2">
    <source>
        <dbReference type="Proteomes" id="UP000256379"/>
    </source>
</evidence>
<organism evidence="1 2">
    <name type="scientific">Helicobacter didelphidarum</name>
    <dbReference type="NCBI Taxonomy" id="2040648"/>
    <lineage>
        <taxon>Bacteria</taxon>
        <taxon>Pseudomonadati</taxon>
        <taxon>Campylobacterota</taxon>
        <taxon>Epsilonproteobacteria</taxon>
        <taxon>Campylobacterales</taxon>
        <taxon>Helicobacteraceae</taxon>
        <taxon>Helicobacter</taxon>
    </lineage>
</organism>